<dbReference type="SUPFAM" id="SSF52151">
    <property type="entry name" value="FabD/lysophospholipase-like"/>
    <property type="match status" value="1"/>
</dbReference>
<evidence type="ECO:0000313" key="4">
    <source>
        <dbReference type="Ensembl" id="ENSTGUP00000000928.2"/>
    </source>
</evidence>
<dbReference type="InterPro" id="IPR033562">
    <property type="entry name" value="PLPL"/>
</dbReference>
<reference evidence="4 5" key="1">
    <citation type="journal article" date="2010" name="Nature">
        <title>The genome of a songbird.</title>
        <authorList>
            <person name="Warren W.C."/>
            <person name="Clayton D.F."/>
            <person name="Ellegren H."/>
            <person name="Arnold A.P."/>
            <person name="Hillier L.W."/>
            <person name="Kunstner A."/>
            <person name="Searle S."/>
            <person name="White S."/>
            <person name="Vilella A.J."/>
            <person name="Fairley S."/>
            <person name="Heger A."/>
            <person name="Kong L."/>
            <person name="Ponting C.P."/>
            <person name="Jarvis E.D."/>
            <person name="Mello C.V."/>
            <person name="Minx P."/>
            <person name="Lovell P."/>
            <person name="Velho T.A."/>
            <person name="Ferris M."/>
            <person name="Balakrishnan C.N."/>
            <person name="Sinha S."/>
            <person name="Blatti C."/>
            <person name="London S.E."/>
            <person name="Li Y."/>
            <person name="Lin Y.C."/>
            <person name="George J."/>
            <person name="Sweedler J."/>
            <person name="Southey B."/>
            <person name="Gunaratne P."/>
            <person name="Watson M."/>
            <person name="Nam K."/>
            <person name="Backstrom N."/>
            <person name="Smeds L."/>
            <person name="Nabholz B."/>
            <person name="Itoh Y."/>
            <person name="Whitney O."/>
            <person name="Pfenning A.R."/>
            <person name="Howard J."/>
            <person name="Volker M."/>
            <person name="Skinner B.M."/>
            <person name="Griffin D.K."/>
            <person name="Ye L."/>
            <person name="McLaren W.M."/>
            <person name="Flicek P."/>
            <person name="Quesada V."/>
            <person name="Velasco G."/>
            <person name="Lopez-Otin C."/>
            <person name="Puente X.S."/>
            <person name="Olender T."/>
            <person name="Lancet D."/>
            <person name="Smit A.F."/>
            <person name="Hubley R."/>
            <person name="Konkel M.K."/>
            <person name="Walker J.A."/>
            <person name="Batzer M.A."/>
            <person name="Gu W."/>
            <person name="Pollock D.D."/>
            <person name="Chen L."/>
            <person name="Cheng Z."/>
            <person name="Eichler E.E."/>
            <person name="Stapley J."/>
            <person name="Slate J."/>
            <person name="Ekblom R."/>
            <person name="Birkhead T."/>
            <person name="Burke T."/>
            <person name="Burt D."/>
            <person name="Scharff C."/>
            <person name="Adam I."/>
            <person name="Richard H."/>
            <person name="Sultan M."/>
            <person name="Soldatov A."/>
            <person name="Lehrach H."/>
            <person name="Edwards S.V."/>
            <person name="Yang S.P."/>
            <person name="Li X."/>
            <person name="Graves T."/>
            <person name="Fulton L."/>
            <person name="Nelson J."/>
            <person name="Chinwalla A."/>
            <person name="Hou S."/>
            <person name="Mardis E.R."/>
            <person name="Wilson R.K."/>
        </authorList>
    </citation>
    <scope>NUCLEOTIDE SEQUENCE [LARGE SCALE GENOMIC DNA]</scope>
</reference>
<dbReference type="PROSITE" id="PS51635">
    <property type="entry name" value="PNPLA"/>
    <property type="match status" value="1"/>
</dbReference>
<dbReference type="GO" id="GO:0004806">
    <property type="term" value="F:triacylglycerol lipase activity"/>
    <property type="evidence" value="ECO:0007669"/>
    <property type="project" value="TreeGrafter"/>
</dbReference>
<keyword evidence="1" id="KW-0443">Lipid metabolism</keyword>
<feature type="short sequence motif" description="GXSXG" evidence="2">
    <location>
        <begin position="49"/>
        <end position="53"/>
    </location>
</feature>
<protein>
    <recommendedName>
        <fullName evidence="3">PNPLA domain-containing protein</fullName>
    </recommendedName>
</protein>
<dbReference type="InterPro" id="IPR002641">
    <property type="entry name" value="PNPLA_dom"/>
</dbReference>
<dbReference type="PANTHER" id="PTHR12406:SF23">
    <property type="entry name" value="OMEGA-HYDROXYCERAMIDE TRANSACYLASE"/>
    <property type="match status" value="1"/>
</dbReference>
<dbReference type="GO" id="GO:0016020">
    <property type="term" value="C:membrane"/>
    <property type="evidence" value="ECO:0007669"/>
    <property type="project" value="TreeGrafter"/>
</dbReference>
<comment type="caution">
    <text evidence="2">Lacks conserved residue(s) required for the propagation of feature annotation.</text>
</comment>
<dbReference type="GO" id="GO:0055088">
    <property type="term" value="P:lipid homeostasis"/>
    <property type="evidence" value="ECO:0007669"/>
    <property type="project" value="TreeGrafter"/>
</dbReference>
<accession>H0YRL9</accession>
<dbReference type="GO" id="GO:0019433">
    <property type="term" value="P:triglyceride catabolic process"/>
    <property type="evidence" value="ECO:0007669"/>
    <property type="project" value="TreeGrafter"/>
</dbReference>
<proteinExistence type="predicted"/>
<name>H0YRL9_TAEGU</name>
<dbReference type="HOGENOM" id="CLU_018371_4_0_1"/>
<evidence type="ECO:0000313" key="5">
    <source>
        <dbReference type="Proteomes" id="UP000007754"/>
    </source>
</evidence>
<reference evidence="4" key="3">
    <citation type="submission" date="2025-09" db="UniProtKB">
        <authorList>
            <consortium name="Ensembl"/>
        </authorList>
    </citation>
    <scope>IDENTIFICATION</scope>
</reference>
<dbReference type="OMA" id="QISKMNI"/>
<dbReference type="InterPro" id="IPR016035">
    <property type="entry name" value="Acyl_Trfase/lysoPLipase"/>
</dbReference>
<dbReference type="GO" id="GO:0005811">
    <property type="term" value="C:lipid droplet"/>
    <property type="evidence" value="ECO:0007669"/>
    <property type="project" value="TreeGrafter"/>
</dbReference>
<dbReference type="Ensembl" id="ENSTGUT00000000940.2">
    <property type="protein sequence ID" value="ENSTGUP00000000928.2"/>
    <property type="gene ID" value="ENSTGUG00000000908.2"/>
</dbReference>
<dbReference type="Pfam" id="PF01734">
    <property type="entry name" value="Patatin"/>
    <property type="match status" value="1"/>
</dbReference>
<dbReference type="PANTHER" id="PTHR12406">
    <property type="entry name" value="CALCIUM-INDEPENDENT PHOSPHOLIPASE A2 IPLA2 -RELATED"/>
    <property type="match status" value="1"/>
</dbReference>
<organism evidence="4 5">
    <name type="scientific">Taeniopygia guttata</name>
    <name type="common">Zebra finch</name>
    <name type="synonym">Poephila guttata</name>
    <dbReference type="NCBI Taxonomy" id="59729"/>
    <lineage>
        <taxon>Eukaryota</taxon>
        <taxon>Metazoa</taxon>
        <taxon>Chordata</taxon>
        <taxon>Craniata</taxon>
        <taxon>Vertebrata</taxon>
        <taxon>Euteleostomi</taxon>
        <taxon>Archelosauria</taxon>
        <taxon>Archosauria</taxon>
        <taxon>Dinosauria</taxon>
        <taxon>Saurischia</taxon>
        <taxon>Theropoda</taxon>
        <taxon>Coelurosauria</taxon>
        <taxon>Aves</taxon>
        <taxon>Neognathae</taxon>
        <taxon>Neoaves</taxon>
        <taxon>Telluraves</taxon>
        <taxon>Australaves</taxon>
        <taxon>Passeriformes</taxon>
        <taxon>Passeroidea</taxon>
        <taxon>Estrildidae</taxon>
        <taxon>Estrildinae</taxon>
        <taxon>Taeniopygia</taxon>
    </lineage>
</organism>
<keyword evidence="5" id="KW-1185">Reference proteome</keyword>
<sequence>MLKISGKEGRPYSILFRGCSSMLVYQTGVLSALRDLSPDIMKSAHRIYGASSGSINDLFALLCFASDEVIEYFFSRLKISLWGLVPGNRVHRALRETFDKFLPPNAHELVSGKLHIILTRLHDWRCVTVSEFASKEELIQAVLCSSFIPLYFGIFPPTFRGVVSSFVVWRPCPTDFVSRTTITISGFAGEYDICPKDGPAAFLTFQISDCILQISKMNICRLQALSPLQQPSCTDCCLPSQVMDLFYAQGYQDTVSFLKRLSK</sequence>
<feature type="domain" description="PNPLA" evidence="3">
    <location>
        <begin position="14"/>
        <end position="178"/>
    </location>
</feature>
<dbReference type="GO" id="GO:0005737">
    <property type="term" value="C:cytoplasm"/>
    <property type="evidence" value="ECO:0007669"/>
    <property type="project" value="TreeGrafter"/>
</dbReference>
<dbReference type="AlphaFoldDB" id="H0YRL9"/>
<dbReference type="InParanoid" id="H0YRL9"/>
<evidence type="ECO:0000256" key="1">
    <source>
        <dbReference type="ARBA" id="ARBA00023098"/>
    </source>
</evidence>
<evidence type="ECO:0000259" key="3">
    <source>
        <dbReference type="PROSITE" id="PS51635"/>
    </source>
</evidence>
<dbReference type="Proteomes" id="UP000007754">
    <property type="component" value="Chromosome 26"/>
</dbReference>
<dbReference type="GeneTree" id="ENSGT00940000160828"/>
<evidence type="ECO:0000256" key="2">
    <source>
        <dbReference type="PROSITE-ProRule" id="PRU01161"/>
    </source>
</evidence>
<reference evidence="4" key="2">
    <citation type="submission" date="2025-08" db="UniProtKB">
        <authorList>
            <consortium name="Ensembl"/>
        </authorList>
    </citation>
    <scope>IDENTIFICATION</scope>
</reference>